<evidence type="ECO:0000313" key="8">
    <source>
        <dbReference type="EMBL" id="ATL31551.1"/>
    </source>
</evidence>
<reference evidence="8 9" key="1">
    <citation type="submission" date="2017-08" db="EMBL/GenBank/DDBJ databases">
        <title>Complete Genome Sequence of Streptomyces formicae KY5, the formicamycin producer.</title>
        <authorList>
            <person name="Holmes N.A."/>
            <person name="Devine R."/>
            <person name="Qin Z."/>
            <person name="Seipke R.F."/>
            <person name="Wilkinson B."/>
            <person name="Hutchings M.I."/>
        </authorList>
    </citation>
    <scope>NUCLEOTIDE SEQUENCE [LARGE SCALE GENOMIC DNA]</scope>
    <source>
        <strain evidence="8 9">KY5</strain>
    </source>
</reference>
<dbReference type="InterPro" id="IPR011009">
    <property type="entry name" value="Kinase-like_dom_sf"/>
</dbReference>
<dbReference type="InterPro" id="IPR017441">
    <property type="entry name" value="Protein_kinase_ATP_BS"/>
</dbReference>
<gene>
    <name evidence="8" type="ORF">KY5_6533c</name>
</gene>
<feature type="region of interest" description="Disordered" evidence="6">
    <location>
        <begin position="291"/>
        <end position="311"/>
    </location>
</feature>
<dbReference type="PANTHER" id="PTHR43289:SF34">
    <property type="entry name" value="SERINE_THREONINE-PROTEIN KINASE YBDM-RELATED"/>
    <property type="match status" value="1"/>
</dbReference>
<evidence type="ECO:0000256" key="5">
    <source>
        <dbReference type="PROSITE-ProRule" id="PRU10141"/>
    </source>
</evidence>
<accession>A0A291QIL0</accession>
<keyword evidence="8" id="KW-0723">Serine/threonine-protein kinase</keyword>
<keyword evidence="3 8" id="KW-0418">Kinase</keyword>
<dbReference type="Gene3D" id="1.10.510.10">
    <property type="entry name" value="Transferase(Phosphotransferase) domain 1"/>
    <property type="match status" value="1"/>
</dbReference>
<name>A0A291QIL0_9ACTN</name>
<dbReference type="EMBL" id="CP022685">
    <property type="protein sequence ID" value="ATL31551.1"/>
    <property type="molecule type" value="Genomic_DNA"/>
</dbReference>
<dbReference type="GO" id="GO:0004674">
    <property type="term" value="F:protein serine/threonine kinase activity"/>
    <property type="evidence" value="ECO:0007669"/>
    <property type="project" value="UniProtKB-KW"/>
</dbReference>
<dbReference type="Gene3D" id="3.30.200.20">
    <property type="entry name" value="Phosphorylase Kinase, domain 1"/>
    <property type="match status" value="1"/>
</dbReference>
<dbReference type="PROSITE" id="PS50011">
    <property type="entry name" value="PROTEIN_KINASE_DOM"/>
    <property type="match status" value="1"/>
</dbReference>
<proteinExistence type="predicted"/>
<keyword evidence="1" id="KW-0808">Transferase</keyword>
<protein>
    <submittedName>
        <fullName evidence="8">Putative serine/threonine protein kinase</fullName>
    </submittedName>
</protein>
<feature type="compositionally biased region" description="Basic and acidic residues" evidence="6">
    <location>
        <begin position="294"/>
        <end position="305"/>
    </location>
</feature>
<organism evidence="8 9">
    <name type="scientific">Streptomyces formicae</name>
    <dbReference type="NCBI Taxonomy" id="1616117"/>
    <lineage>
        <taxon>Bacteria</taxon>
        <taxon>Bacillati</taxon>
        <taxon>Actinomycetota</taxon>
        <taxon>Actinomycetes</taxon>
        <taxon>Kitasatosporales</taxon>
        <taxon>Streptomycetaceae</taxon>
        <taxon>Streptomyces</taxon>
    </lineage>
</organism>
<evidence type="ECO:0000256" key="1">
    <source>
        <dbReference type="ARBA" id="ARBA00022679"/>
    </source>
</evidence>
<dbReference type="PROSITE" id="PS00107">
    <property type="entry name" value="PROTEIN_KINASE_ATP"/>
    <property type="match status" value="1"/>
</dbReference>
<evidence type="ECO:0000313" key="9">
    <source>
        <dbReference type="Proteomes" id="UP000221011"/>
    </source>
</evidence>
<evidence type="ECO:0000256" key="2">
    <source>
        <dbReference type="ARBA" id="ARBA00022741"/>
    </source>
</evidence>
<evidence type="ECO:0000259" key="7">
    <source>
        <dbReference type="PROSITE" id="PS50011"/>
    </source>
</evidence>
<dbReference type="AlphaFoldDB" id="A0A291QIL0"/>
<dbReference type="Proteomes" id="UP000221011">
    <property type="component" value="Chromosome"/>
</dbReference>
<dbReference type="GO" id="GO:0005524">
    <property type="term" value="F:ATP binding"/>
    <property type="evidence" value="ECO:0007669"/>
    <property type="project" value="UniProtKB-UniRule"/>
</dbReference>
<dbReference type="CDD" id="cd14014">
    <property type="entry name" value="STKc_PknB_like"/>
    <property type="match status" value="1"/>
</dbReference>
<feature type="binding site" evidence="5">
    <location>
        <position position="39"/>
    </location>
    <ligand>
        <name>ATP</name>
        <dbReference type="ChEBI" id="CHEBI:30616"/>
    </ligand>
</feature>
<dbReference type="Pfam" id="PF00069">
    <property type="entry name" value="Pkinase"/>
    <property type="match status" value="1"/>
</dbReference>
<evidence type="ECO:0000256" key="4">
    <source>
        <dbReference type="ARBA" id="ARBA00022840"/>
    </source>
</evidence>
<keyword evidence="9" id="KW-1185">Reference proteome</keyword>
<keyword evidence="4 5" id="KW-0067">ATP-binding</keyword>
<sequence length="311" mass="31678">MAATPVTYGRWTAGTLLGRGTTGTVRLAHDATGHAVALKVVHTFLARDEEFRARFAREVATLGAVHGRHTAALVDADAGVEATVPWVAMEYVRGPTLHARVGGADAVGGGDPLPLGELRSLAGALAWALDTVHGAGLVHGGLKPSNVLLAEAGPRVVDFGMARAMDDASSDTERSARGLPYAAPEQLAQALSTPAADVFSLGAVLAFAATGHAPFAGGPRAVPGDPDLAGAPEPVLPLLAACLAVDPAARPTPRTVARMAGHPLPGSRRKALTVATVLLAFASHHVNSAPRHRTLVDDGTERRAGADGTPG</sequence>
<dbReference type="KEGG" id="sfk:KY5_6533c"/>
<evidence type="ECO:0000256" key="6">
    <source>
        <dbReference type="SAM" id="MobiDB-lite"/>
    </source>
</evidence>
<dbReference type="InterPro" id="IPR000719">
    <property type="entry name" value="Prot_kinase_dom"/>
</dbReference>
<dbReference type="RefSeq" id="WP_159072659.1">
    <property type="nucleotide sequence ID" value="NZ_CP022685.1"/>
</dbReference>
<dbReference type="SUPFAM" id="SSF56112">
    <property type="entry name" value="Protein kinase-like (PK-like)"/>
    <property type="match status" value="1"/>
</dbReference>
<feature type="domain" description="Protein kinase" evidence="7">
    <location>
        <begin position="11"/>
        <end position="265"/>
    </location>
</feature>
<dbReference type="PANTHER" id="PTHR43289">
    <property type="entry name" value="MITOGEN-ACTIVATED PROTEIN KINASE KINASE KINASE 20-RELATED"/>
    <property type="match status" value="1"/>
</dbReference>
<evidence type="ECO:0000256" key="3">
    <source>
        <dbReference type="ARBA" id="ARBA00022777"/>
    </source>
</evidence>
<keyword evidence="2 5" id="KW-0547">Nucleotide-binding</keyword>